<evidence type="ECO:0000313" key="3">
    <source>
        <dbReference type="Proteomes" id="UP001221597"/>
    </source>
</evidence>
<dbReference type="RefSeq" id="WP_283075037.1">
    <property type="nucleotide sequence ID" value="NZ_CP121671.1"/>
</dbReference>
<dbReference type="InterPro" id="IPR000914">
    <property type="entry name" value="SBP_5_dom"/>
</dbReference>
<name>A0ABY8ITU9_9BACI</name>
<reference evidence="2 3" key="1">
    <citation type="submission" date="2023-04" db="EMBL/GenBank/DDBJ databases">
        <title>Genome sequence of Halobacillus naozhouensis KACC 21980.</title>
        <authorList>
            <person name="Kim S."/>
            <person name="Heo J."/>
            <person name="Kwon S.-W."/>
        </authorList>
    </citation>
    <scope>NUCLEOTIDE SEQUENCE [LARGE SCALE GENOMIC DNA]</scope>
    <source>
        <strain evidence="2 3">KCTC 13234</strain>
    </source>
</reference>
<evidence type="ECO:0000259" key="1">
    <source>
        <dbReference type="Pfam" id="PF00496"/>
    </source>
</evidence>
<protein>
    <submittedName>
        <fullName evidence="2">ABC transporter substrate-binding protein</fullName>
    </submittedName>
</protein>
<dbReference type="Proteomes" id="UP001221597">
    <property type="component" value="Chromosome"/>
</dbReference>
<proteinExistence type="predicted"/>
<dbReference type="SUPFAM" id="SSF53850">
    <property type="entry name" value="Periplasmic binding protein-like II"/>
    <property type="match status" value="1"/>
</dbReference>
<gene>
    <name evidence="2" type="ORF">P9989_11340</name>
</gene>
<sequence>MEEVQKDRATSKTPEGMIYVVDPSPLNWLYVLFNTMEEAVRADRSGAIIPSLATYQWVSETILELELKQGVTFQNGEKFSADIVNKSIHELLRWLVPHPPGSFLNFFKPASVDIIDSHTVQINFPKRDGLAVAKLRATHFANFLFWNKIGFGYQKLGTGEGHW</sequence>
<feature type="domain" description="Solute-binding protein family 5" evidence="1">
    <location>
        <begin position="48"/>
        <end position="140"/>
    </location>
</feature>
<dbReference type="EMBL" id="CP121671">
    <property type="protein sequence ID" value="WFT73006.1"/>
    <property type="molecule type" value="Genomic_DNA"/>
</dbReference>
<evidence type="ECO:0000313" key="2">
    <source>
        <dbReference type="EMBL" id="WFT73006.1"/>
    </source>
</evidence>
<keyword evidence="3" id="KW-1185">Reference proteome</keyword>
<dbReference type="Pfam" id="PF00496">
    <property type="entry name" value="SBP_bac_5"/>
    <property type="match status" value="1"/>
</dbReference>
<dbReference type="Gene3D" id="3.40.190.10">
    <property type="entry name" value="Periplasmic binding protein-like II"/>
    <property type="match status" value="1"/>
</dbReference>
<organism evidence="2 3">
    <name type="scientific">Halobacillus naozhouensis</name>
    <dbReference type="NCBI Taxonomy" id="554880"/>
    <lineage>
        <taxon>Bacteria</taxon>
        <taxon>Bacillati</taxon>
        <taxon>Bacillota</taxon>
        <taxon>Bacilli</taxon>
        <taxon>Bacillales</taxon>
        <taxon>Bacillaceae</taxon>
        <taxon>Halobacillus</taxon>
    </lineage>
</organism>
<accession>A0ABY8ITU9</accession>